<evidence type="ECO:0000313" key="2">
    <source>
        <dbReference type="Proteomes" id="UP000078572"/>
    </source>
</evidence>
<organism evidence="1 2">
    <name type="scientific">Ralstonia insidiosa</name>
    <dbReference type="NCBI Taxonomy" id="190721"/>
    <lineage>
        <taxon>Bacteria</taxon>
        <taxon>Pseudomonadati</taxon>
        <taxon>Pseudomonadota</taxon>
        <taxon>Betaproteobacteria</taxon>
        <taxon>Burkholderiales</taxon>
        <taxon>Burkholderiaceae</taxon>
        <taxon>Ralstonia</taxon>
    </lineage>
</organism>
<accession>A0A192A7X6</accession>
<keyword evidence="2" id="KW-1185">Reference proteome</keyword>
<name>A0A192A7X6_9RALS</name>
<dbReference type="AlphaFoldDB" id="A0A192A7X6"/>
<geneLocation type="plasmid" evidence="2">
    <name>pri-1</name>
</geneLocation>
<reference evidence="2" key="1">
    <citation type="submission" date="2016-06" db="EMBL/GenBank/DDBJ databases">
        <authorList>
            <person name="Xu Y."/>
            <person name="Nagy A."/>
            <person name="Yan X."/>
            <person name="Kim S.W."/>
            <person name="Haley B."/>
            <person name="Liu N.T."/>
            <person name="Nou X."/>
        </authorList>
    </citation>
    <scope>NUCLEOTIDE SEQUENCE [LARGE SCALE GENOMIC DNA]</scope>
    <source>
        <strain evidence="2">ATCC 49129</strain>
        <plasmid evidence="2">pri-1</plasmid>
    </source>
</reference>
<proteinExistence type="predicted"/>
<protein>
    <submittedName>
        <fullName evidence="1">Uncharacterized protein</fullName>
    </submittedName>
</protein>
<keyword evidence="1" id="KW-0614">Plasmid</keyword>
<sequence length="82" mass="8713">MVSRMCLPPAELSQSTRAEFMALQVTEIEFLQAVNVGHQGGYVSYSQAGSCPPLGNHRSVLGCTRTSGTAAFDAVLKEHKSG</sequence>
<evidence type="ECO:0000313" key="1">
    <source>
        <dbReference type="EMBL" id="ANJ76585.1"/>
    </source>
</evidence>
<dbReference type="EMBL" id="CP016024">
    <property type="protein sequence ID" value="ANJ76585.1"/>
    <property type="molecule type" value="Genomic_DNA"/>
</dbReference>
<gene>
    <name evidence="1" type="ORF">A9Y76_28620</name>
</gene>
<dbReference type="Proteomes" id="UP000078572">
    <property type="component" value="Plasmid pRI-1"/>
</dbReference>